<dbReference type="SMART" id="SM00698">
    <property type="entry name" value="MORN"/>
    <property type="match status" value="4"/>
</dbReference>
<dbReference type="GO" id="GO:0031514">
    <property type="term" value="C:motile cilium"/>
    <property type="evidence" value="ECO:0007669"/>
    <property type="project" value="UniProtKB-SubCell"/>
</dbReference>
<protein>
    <recommendedName>
        <fullName evidence="11">MORN repeat-containing protein 3</fullName>
    </recommendedName>
</protein>
<proteinExistence type="predicted"/>
<dbReference type="GO" id="GO:0005930">
    <property type="term" value="C:axoneme"/>
    <property type="evidence" value="ECO:0007669"/>
    <property type="project" value="UniProtKB-SubCell"/>
</dbReference>
<evidence type="ECO:0008006" key="11">
    <source>
        <dbReference type="Google" id="ProtNLM"/>
    </source>
</evidence>
<evidence type="ECO:0000256" key="7">
    <source>
        <dbReference type="ARBA" id="ARBA00023212"/>
    </source>
</evidence>
<evidence type="ECO:0000256" key="5">
    <source>
        <dbReference type="ARBA" id="ARBA00022846"/>
    </source>
</evidence>
<feature type="non-terminal residue" evidence="9">
    <location>
        <position position="1"/>
    </location>
</feature>
<name>A0AAV8W345_9CUCU</name>
<comment type="caution">
    <text evidence="9">The sequence shown here is derived from an EMBL/GenBank/DDBJ whole genome shotgun (WGS) entry which is preliminary data.</text>
</comment>
<keyword evidence="3" id="KW-0963">Cytoplasm</keyword>
<comment type="subcellular location">
    <subcellularLocation>
        <location evidence="1">Cell projection</location>
        <location evidence="1">Cilium</location>
        <location evidence="1">Flagellum</location>
    </subcellularLocation>
    <subcellularLocation>
        <location evidence="2">Cytoplasm</location>
        <location evidence="2">Cytoskeleton</location>
        <location evidence="2">Cilium axoneme</location>
    </subcellularLocation>
</comment>
<evidence type="ECO:0000256" key="6">
    <source>
        <dbReference type="ARBA" id="ARBA00023069"/>
    </source>
</evidence>
<evidence type="ECO:0000256" key="3">
    <source>
        <dbReference type="ARBA" id="ARBA00022490"/>
    </source>
</evidence>
<gene>
    <name evidence="9" type="ORF">NQ315_004851</name>
</gene>
<accession>A0AAV8W345</accession>
<keyword evidence="8" id="KW-0966">Cell projection</keyword>
<dbReference type="PANTHER" id="PTHR46613">
    <property type="entry name" value="RADIAL SPOKE HEAD 10 HOMOLOG B-RELATED"/>
    <property type="match status" value="1"/>
</dbReference>
<evidence type="ECO:0000256" key="2">
    <source>
        <dbReference type="ARBA" id="ARBA00004430"/>
    </source>
</evidence>
<dbReference type="InterPro" id="IPR003409">
    <property type="entry name" value="MORN"/>
</dbReference>
<keyword evidence="7" id="KW-0206">Cytoskeleton</keyword>
<dbReference type="PANTHER" id="PTHR46613:SF1">
    <property type="entry name" value="RADIAL SPOKE HEAD 10 HOMOLOG B-RELATED"/>
    <property type="match status" value="1"/>
</dbReference>
<keyword evidence="10" id="KW-1185">Reference proteome</keyword>
<evidence type="ECO:0000313" key="9">
    <source>
        <dbReference type="EMBL" id="KAJ8920712.1"/>
    </source>
</evidence>
<keyword evidence="5" id="KW-0282">Flagellum</keyword>
<evidence type="ECO:0000256" key="4">
    <source>
        <dbReference type="ARBA" id="ARBA00022737"/>
    </source>
</evidence>
<dbReference type="Pfam" id="PF02493">
    <property type="entry name" value="MORN"/>
    <property type="match status" value="5"/>
</dbReference>
<evidence type="ECO:0000313" key="10">
    <source>
        <dbReference type="Proteomes" id="UP001159042"/>
    </source>
</evidence>
<reference evidence="9 10" key="1">
    <citation type="journal article" date="2023" name="Insect Mol. Biol.">
        <title>Genome sequencing provides insights into the evolution of gene families encoding plant cell wall-degrading enzymes in longhorned beetles.</title>
        <authorList>
            <person name="Shin N.R."/>
            <person name="Okamura Y."/>
            <person name="Kirsch R."/>
            <person name="Pauchet Y."/>
        </authorList>
    </citation>
    <scope>NUCLEOTIDE SEQUENCE [LARGE SCALE GENOMIC DNA]</scope>
    <source>
        <strain evidence="9">EAD_L_NR</strain>
    </source>
</reference>
<dbReference type="EMBL" id="JANEYG010000013">
    <property type="protein sequence ID" value="KAJ8920712.1"/>
    <property type="molecule type" value="Genomic_DNA"/>
</dbReference>
<sequence length="125" mass="14364">GEFKDGHLFGKGKLHLSDLSTYEGDFCKGFFHGTGVFCIASTPTIYKGSWKDGKKDGYGWMLYDHNNWYEGGWCADKKQGLGYRQYKNGSRYKGMWLNDMKNGEGTMVWENADVLTLYIESYFFA</sequence>
<keyword evidence="4" id="KW-0677">Repeat</keyword>
<dbReference type="Proteomes" id="UP001159042">
    <property type="component" value="Unassembled WGS sequence"/>
</dbReference>
<dbReference type="AlphaFoldDB" id="A0AAV8W345"/>
<evidence type="ECO:0000256" key="8">
    <source>
        <dbReference type="ARBA" id="ARBA00023273"/>
    </source>
</evidence>
<dbReference type="SUPFAM" id="SSF82185">
    <property type="entry name" value="Histone H3 K4-specific methyltransferase SET7/9 N-terminal domain"/>
    <property type="match status" value="1"/>
</dbReference>
<organism evidence="9 10">
    <name type="scientific">Exocentrus adspersus</name>
    <dbReference type="NCBI Taxonomy" id="1586481"/>
    <lineage>
        <taxon>Eukaryota</taxon>
        <taxon>Metazoa</taxon>
        <taxon>Ecdysozoa</taxon>
        <taxon>Arthropoda</taxon>
        <taxon>Hexapoda</taxon>
        <taxon>Insecta</taxon>
        <taxon>Pterygota</taxon>
        <taxon>Neoptera</taxon>
        <taxon>Endopterygota</taxon>
        <taxon>Coleoptera</taxon>
        <taxon>Polyphaga</taxon>
        <taxon>Cucujiformia</taxon>
        <taxon>Chrysomeloidea</taxon>
        <taxon>Cerambycidae</taxon>
        <taxon>Lamiinae</taxon>
        <taxon>Acanthocinini</taxon>
        <taxon>Exocentrus</taxon>
    </lineage>
</organism>
<dbReference type="Gene3D" id="2.20.110.10">
    <property type="entry name" value="Histone H3 K4-specific methyltransferase SET7/9 N-terminal domain"/>
    <property type="match status" value="2"/>
</dbReference>
<keyword evidence="6" id="KW-0969">Cilium</keyword>
<evidence type="ECO:0000256" key="1">
    <source>
        <dbReference type="ARBA" id="ARBA00004230"/>
    </source>
</evidence>